<dbReference type="Proteomes" id="UP000001924">
    <property type="component" value="Plasmid pLR581"/>
</dbReference>
<proteinExistence type="predicted"/>
<keyword evidence="1" id="KW-0614">Plasmid</keyword>
<geneLocation type="plasmid" evidence="1 2">
    <name>pLR581</name>
</geneLocation>
<gene>
    <name evidence="1" type="ordered locus">HMPREF0538_22259</name>
</gene>
<reference evidence="2" key="1">
    <citation type="submission" date="2011-06" db="EMBL/GenBank/DDBJ databases">
        <title>The complete genome of Lactobacillus reuteri ATCC 55730 / SD2112.</title>
        <authorList>
            <person name="Muzny D."/>
            <person name="Qin X."/>
            <person name="Buhay C."/>
            <person name="Dugan-Rocha S."/>
            <person name="Ding Y."/>
            <person name="Chen G."/>
            <person name="Hawes A."/>
            <person name="Holder M."/>
            <person name="Jhangiani S."/>
            <person name="Johnson A."/>
            <person name="Khan Z."/>
            <person name="Li Z."/>
            <person name="Liu W."/>
            <person name="Liu X."/>
            <person name="Perez L."/>
            <person name="Shen H."/>
            <person name="Wang Q."/>
            <person name="Watt J."/>
            <person name="Xi L."/>
            <person name="Xin Y."/>
            <person name="Zhou J."/>
            <person name="Deng J."/>
            <person name="Jiang H."/>
            <person name="Liu Y."/>
            <person name="Qu J."/>
            <person name="Song X.-Z."/>
            <person name="Zhang L."/>
            <person name="Villasana D."/>
            <person name="Johnson A."/>
            <person name="Liu J."/>
            <person name="Liyanage D."/>
            <person name="Lorensuhewa L."/>
            <person name="Robinson T."/>
            <person name="Song A."/>
            <person name="Song B.-B."/>
            <person name="Dinh H."/>
            <person name="Thornton R."/>
            <person name="Coyle M."/>
            <person name="Francisco L."/>
            <person name="Jackson L."/>
            <person name="Javaid M."/>
            <person name="Korchina V."/>
            <person name="Kovar C."/>
            <person name="Mata R."/>
            <person name="Mathew T."/>
            <person name="Ngo R."/>
            <person name="Nguyen L."/>
            <person name="Nguyen N."/>
            <person name="Okwuonu G."/>
            <person name="Ongeri F."/>
            <person name="Pham C."/>
            <person name="Simmons D."/>
            <person name="Wilczek-Boney K."/>
            <person name="Hale W."/>
            <person name="Jakkamsetti A."/>
            <person name="Pham P."/>
            <person name="Ruth R."/>
            <person name="San Lucas F."/>
            <person name="Warren J."/>
            <person name="Zhang J."/>
            <person name="Zhao Z."/>
            <person name="Zhou C."/>
            <person name="Zhu D."/>
            <person name="Lee S."/>
            <person name="Bess C."/>
            <person name="Blankenburg K."/>
            <person name="Forbes L."/>
            <person name="Fu Q."/>
            <person name="Gubbala S."/>
            <person name="Hirani K."/>
            <person name="Jayaseelan J.C."/>
            <person name="Lara F."/>
            <person name="Munidasa M."/>
            <person name="Palculict T."/>
            <person name="Patil S."/>
            <person name="Pu L.-L."/>
            <person name="Saada N."/>
            <person name="Tang L."/>
            <person name="Weissenberger G."/>
            <person name="Zhu Y."/>
            <person name="Hemphill L."/>
            <person name="Shang Y."/>
            <person name="Youmans B."/>
            <person name="Ayvaz T."/>
            <person name="Ross M."/>
            <person name="Santibanez J."/>
            <person name="Aqrawi P."/>
            <person name="Gross S."/>
            <person name="Joshi V."/>
            <person name="Fowler G."/>
            <person name="Nazareth L."/>
            <person name="Reid J."/>
            <person name="Worley K."/>
            <person name="Petrosino J."/>
            <person name="Highlander S."/>
            <person name="Gibbs R."/>
        </authorList>
    </citation>
    <scope>NUCLEOTIDE SEQUENCE [LARGE SCALE GENOMIC DNA]</scope>
    <source>
        <strain evidence="2">ATCC 55730 / SD2112</strain>
        <plasmid evidence="2">pLR581</plasmid>
    </source>
</reference>
<organism evidence="1 2">
    <name type="scientific">Limosilactobacillus reuteri (strain ATCC 55730 / SD2112)</name>
    <name type="common">Lactobacillus reuteri</name>
    <dbReference type="NCBI Taxonomy" id="491077"/>
    <lineage>
        <taxon>Bacteria</taxon>
        <taxon>Bacillati</taxon>
        <taxon>Bacillota</taxon>
        <taxon>Bacilli</taxon>
        <taxon>Lactobacillales</taxon>
        <taxon>Lactobacillaceae</taxon>
        <taxon>Limosilactobacillus</taxon>
    </lineage>
</organism>
<evidence type="ECO:0000313" key="2">
    <source>
        <dbReference type="Proteomes" id="UP000001924"/>
    </source>
</evidence>
<protein>
    <submittedName>
        <fullName evidence="1">Uncharacterized protein</fullName>
    </submittedName>
</protein>
<sequence length="45" mass="5269">MSRRLGNRELPDSNLHTDFIILVVPNKHVKKSIKKVIALIRKMMK</sequence>
<evidence type="ECO:0000313" key="1">
    <source>
        <dbReference type="EMBL" id="AEI58465.1"/>
    </source>
</evidence>
<dbReference type="KEGG" id="lru:HMPREF0538_22259"/>
<name>F8DS31_LIMRS</name>
<dbReference type="HOGENOM" id="CLU_3201414_0_0_9"/>
<accession>F8DS31</accession>
<dbReference type="AlphaFoldDB" id="F8DS31"/>
<dbReference type="EMBL" id="CP002845">
    <property type="protein sequence ID" value="AEI58465.1"/>
    <property type="molecule type" value="Genomic_DNA"/>
</dbReference>